<gene>
    <name evidence="1" type="ORF">HF086_017016</name>
</gene>
<protein>
    <submittedName>
        <fullName evidence="1">Uncharacterized protein</fullName>
    </submittedName>
</protein>
<proteinExistence type="predicted"/>
<evidence type="ECO:0000313" key="1">
    <source>
        <dbReference type="EMBL" id="KAH9636813.1"/>
    </source>
</evidence>
<dbReference type="Proteomes" id="UP000814243">
    <property type="component" value="Unassembled WGS sequence"/>
</dbReference>
<dbReference type="AlphaFoldDB" id="A0A922SH67"/>
<reference evidence="1" key="1">
    <citation type="journal article" date="2021" name="G3 (Bethesda)">
        <title>Genome and transcriptome analysis of the beet armyworm Spodoptera exigua reveals targets for pest control. .</title>
        <authorList>
            <person name="Simon S."/>
            <person name="Breeschoten T."/>
            <person name="Jansen H.J."/>
            <person name="Dirks R.P."/>
            <person name="Schranz M.E."/>
            <person name="Ros V.I.D."/>
        </authorList>
    </citation>
    <scope>NUCLEOTIDE SEQUENCE</scope>
    <source>
        <strain evidence="1">TB_SE_WUR_2020</strain>
    </source>
</reference>
<dbReference type="EMBL" id="JACEFF010000475">
    <property type="protein sequence ID" value="KAH9636813.1"/>
    <property type="molecule type" value="Genomic_DNA"/>
</dbReference>
<accession>A0A922SH67</accession>
<organism evidence="1 2">
    <name type="scientific">Spodoptera exigua</name>
    <name type="common">Beet armyworm</name>
    <name type="synonym">Noctua fulgens</name>
    <dbReference type="NCBI Taxonomy" id="7107"/>
    <lineage>
        <taxon>Eukaryota</taxon>
        <taxon>Metazoa</taxon>
        <taxon>Ecdysozoa</taxon>
        <taxon>Arthropoda</taxon>
        <taxon>Hexapoda</taxon>
        <taxon>Insecta</taxon>
        <taxon>Pterygota</taxon>
        <taxon>Neoptera</taxon>
        <taxon>Endopterygota</taxon>
        <taxon>Lepidoptera</taxon>
        <taxon>Glossata</taxon>
        <taxon>Ditrysia</taxon>
        <taxon>Noctuoidea</taxon>
        <taxon>Noctuidae</taxon>
        <taxon>Amphipyrinae</taxon>
        <taxon>Spodoptera</taxon>
    </lineage>
</organism>
<comment type="caution">
    <text evidence="1">The sequence shown here is derived from an EMBL/GenBank/DDBJ whole genome shotgun (WGS) entry which is preliminary data.</text>
</comment>
<evidence type="ECO:0000313" key="2">
    <source>
        <dbReference type="Proteomes" id="UP000814243"/>
    </source>
</evidence>
<name>A0A922SH67_SPOEX</name>
<sequence length="98" mass="11621">MSEEQEQCDSFNSWELNGLNSLDLWDYTVELECLQGTEVLNHSELTQKKGHDFPVDKEQQILKVKIDMPNKTVYRDQHKSYRRLSMEKQIRFDGRSPS</sequence>